<dbReference type="EMBL" id="OP434455">
    <property type="protein sequence ID" value="UYL87675.1"/>
    <property type="molecule type" value="Genomic_DNA"/>
</dbReference>
<reference evidence="1" key="1">
    <citation type="submission" date="2024-06" db="EMBL/GenBank/DDBJ databases">
        <authorList>
            <person name="Hatch R.X."/>
            <person name="Arellano O.M."/>
            <person name="Sasaoka A.N."/>
            <person name="Stewart A.S."/>
            <person name="Velarde E.T."/>
            <person name="Garcia Costas A.M."/>
            <person name="Furlong K.P."/>
            <person name="Rudner A.D."/>
            <person name="Beyer A.R."/>
            <person name="Chong R.A."/>
            <person name="Edgington N.P."/>
            <person name="Freise A.C."/>
            <person name="Gibb B.P."/>
            <person name="Klyczek K.K."/>
            <person name="Swerdlow S.J."/>
            <person name="Garlena R.A."/>
            <person name="Russell D.A."/>
            <person name="Jacobs-Sera D."/>
            <person name="Hatfull G.F."/>
        </authorList>
    </citation>
    <scope>NUCLEOTIDE SEQUENCE</scope>
</reference>
<evidence type="ECO:0000313" key="1">
    <source>
        <dbReference type="EMBL" id="UYL87675.1"/>
    </source>
</evidence>
<keyword evidence="2" id="KW-1185">Reference proteome</keyword>
<accession>A0A9X9K3W3</accession>
<evidence type="ECO:0000313" key="2">
    <source>
        <dbReference type="Proteomes" id="UP001164923"/>
    </source>
</evidence>
<protein>
    <submittedName>
        <fullName evidence="1">Uncharacterized protein</fullName>
    </submittedName>
</protein>
<proteinExistence type="predicted"/>
<dbReference type="Proteomes" id="UP001164923">
    <property type="component" value="Segment"/>
</dbReference>
<gene>
    <name evidence="1" type="primary">35</name>
    <name evidence="1" type="ORF">SEA_VRESIDENCE_35</name>
</gene>
<organism evidence="1 2">
    <name type="scientific">Arthrobacter phage VResidence</name>
    <dbReference type="NCBI Taxonomy" id="2927294"/>
    <lineage>
        <taxon>Viruses</taxon>
        <taxon>Duplodnaviria</taxon>
        <taxon>Heunggongvirae</taxon>
        <taxon>Uroviricota</taxon>
        <taxon>Caudoviricetes</taxon>
        <taxon>Casidaviridae</taxon>
        <taxon>Manhattanvirus</taxon>
        <taxon>Manhattanvirus vresidence</taxon>
    </lineage>
</organism>
<sequence length="85" mass="9533">MSSRPGVLATHIAPADGGVSPNRYIPSITAEVRVFWPPLATEAEILDALNRAVASAHKQIDERRAEYERRKVERNRLRDANRQVA</sequence>
<name>A0A9X9K3W3_9CAUD</name>